<keyword evidence="2" id="KW-0804">Transcription</keyword>
<name>A0A0D2XU14_FUSOF</name>
<dbReference type="GO" id="GO:0000435">
    <property type="term" value="P:positive regulation of transcription from RNA polymerase II promoter by galactose"/>
    <property type="evidence" value="ECO:0007669"/>
    <property type="project" value="TreeGrafter"/>
</dbReference>
<evidence type="ECO:0000313" key="5">
    <source>
        <dbReference type="EnsemblFungi" id="FOXG_07466P0"/>
    </source>
</evidence>
<evidence type="ECO:0000256" key="3">
    <source>
        <dbReference type="ARBA" id="ARBA00023242"/>
    </source>
</evidence>
<accession>A0A0D2XU14</accession>
<sequence length="298" mass="32839">MDPGRKRIGSIAESATSSNQRSKRAKYAPVACNECKKKKLKCRKKILNHREDAQLKNLHVTSLSQQVIALQNQVNALTSALQDVSQRLPQITLSSTKSTPQGHPSTYRKDIRNVHNEPREPQFVGPTRSAYSFQIAENSLTGMGIEPNATGTSTPAESPSETEPVVESERLSPGIEDVEILPSLGITEVQRLLDVYNEEIQSVYPFIDVNELSGKAVSVFQTPMENTLKDVQAIKLAVATSVAIEAQGLNNISKRLIDDVEPVICRVSGEAFIDLQELQLMIMLVSPFFTLLTIIDDV</sequence>
<keyword evidence="3" id="KW-0539">Nucleus</keyword>
<reference evidence="5" key="2">
    <citation type="submission" date="2025-08" db="UniProtKB">
        <authorList>
            <consortium name="EnsemblFungi"/>
        </authorList>
    </citation>
    <scope>IDENTIFICATION</scope>
    <source>
        <strain evidence="5">4287 / CBS 123668 / FGSC 9935 / NRRL 34936</strain>
    </source>
</reference>
<reference evidence="6" key="1">
    <citation type="journal article" date="2012" name="Mol. Plant Microbe Interact.">
        <title>A highly conserved effector in Fusarium oxysporum is required for full virulence on Arabidopsis.</title>
        <authorList>
            <person name="Thatcher L.F."/>
            <person name="Gardiner D.M."/>
            <person name="Kazan K."/>
            <person name="Manners J."/>
        </authorList>
    </citation>
    <scope>NUCLEOTIDE SEQUENCE [LARGE SCALE GENOMIC DNA]</scope>
    <source>
        <strain evidence="6">Fo5176</strain>
    </source>
</reference>
<dbReference type="GO" id="GO:0005634">
    <property type="term" value="C:nucleus"/>
    <property type="evidence" value="ECO:0007669"/>
    <property type="project" value="TreeGrafter"/>
</dbReference>
<feature type="compositionally biased region" description="Low complexity" evidence="4">
    <location>
        <begin position="149"/>
        <end position="165"/>
    </location>
</feature>
<proteinExistence type="predicted"/>
<feature type="region of interest" description="Disordered" evidence="4">
    <location>
        <begin position="142"/>
        <end position="170"/>
    </location>
</feature>
<dbReference type="PANTHER" id="PTHR47424">
    <property type="entry name" value="REGULATORY PROTEIN GAL4"/>
    <property type="match status" value="1"/>
</dbReference>
<dbReference type="STRING" id="426428.A0A0D2XU14"/>
<evidence type="ECO:0000256" key="4">
    <source>
        <dbReference type="SAM" id="MobiDB-lite"/>
    </source>
</evidence>
<dbReference type="PANTHER" id="PTHR47424:SF5">
    <property type="entry name" value="ZN(II)2CYS6 TRANSCRIPTION FACTOR (EUROFUNG)"/>
    <property type="match status" value="1"/>
</dbReference>
<dbReference type="EnsemblFungi" id="FOXG_07466T0">
    <property type="protein sequence ID" value="FOXG_07466P0"/>
    <property type="gene ID" value="FOXG_07466"/>
</dbReference>
<organism evidence="5 6">
    <name type="scientific">Fusarium oxysporum (strain Fo5176)</name>
    <name type="common">Fusarium vascular wilt</name>
    <dbReference type="NCBI Taxonomy" id="660025"/>
    <lineage>
        <taxon>Eukaryota</taxon>
        <taxon>Fungi</taxon>
        <taxon>Dikarya</taxon>
        <taxon>Ascomycota</taxon>
        <taxon>Pezizomycotina</taxon>
        <taxon>Sordariomycetes</taxon>
        <taxon>Hypocreomycetidae</taxon>
        <taxon>Hypocreales</taxon>
        <taxon>Nectriaceae</taxon>
        <taxon>Fusarium</taxon>
        <taxon>Fusarium oxysporum species complex</taxon>
    </lineage>
</organism>
<dbReference type="AlphaFoldDB" id="A0A0D2XU14"/>
<dbReference type="Proteomes" id="UP000002489">
    <property type="component" value="Unassembled WGS sequence"/>
</dbReference>
<dbReference type="GO" id="GO:0000978">
    <property type="term" value="F:RNA polymerase II cis-regulatory region sequence-specific DNA binding"/>
    <property type="evidence" value="ECO:0007669"/>
    <property type="project" value="TreeGrafter"/>
</dbReference>
<keyword evidence="1" id="KW-0805">Transcription regulation</keyword>
<feature type="region of interest" description="Disordered" evidence="4">
    <location>
        <begin position="1"/>
        <end position="26"/>
    </location>
</feature>
<dbReference type="GO" id="GO:0000981">
    <property type="term" value="F:DNA-binding transcription factor activity, RNA polymerase II-specific"/>
    <property type="evidence" value="ECO:0007669"/>
    <property type="project" value="TreeGrafter"/>
</dbReference>
<evidence type="ECO:0000313" key="6">
    <source>
        <dbReference type="Proteomes" id="UP000002489"/>
    </source>
</evidence>
<evidence type="ECO:0000256" key="2">
    <source>
        <dbReference type="ARBA" id="ARBA00023163"/>
    </source>
</evidence>
<protein>
    <submittedName>
        <fullName evidence="5">Uncharacterized protein</fullName>
    </submittedName>
</protein>
<dbReference type="InterPro" id="IPR051127">
    <property type="entry name" value="Fungal_SecMet_Regulators"/>
</dbReference>
<evidence type="ECO:0000256" key="1">
    <source>
        <dbReference type="ARBA" id="ARBA00023015"/>
    </source>
</evidence>